<feature type="domain" description="DUF1468" evidence="2">
    <location>
        <begin position="12"/>
        <end position="146"/>
    </location>
</feature>
<dbReference type="EMBL" id="CP065938">
    <property type="protein sequence ID" value="UWX06052.1"/>
    <property type="molecule type" value="Genomic_DNA"/>
</dbReference>
<feature type="transmembrane region" description="Helical" evidence="1">
    <location>
        <begin position="119"/>
        <end position="141"/>
    </location>
</feature>
<keyword evidence="4" id="KW-1185">Reference proteome</keyword>
<evidence type="ECO:0000313" key="4">
    <source>
        <dbReference type="Proteomes" id="UP001058120"/>
    </source>
</evidence>
<dbReference type="InterPro" id="IPR009936">
    <property type="entry name" value="DUF1468"/>
</dbReference>
<gene>
    <name evidence="3" type="ORF">JBF11_01680</name>
</gene>
<dbReference type="Pfam" id="PF07331">
    <property type="entry name" value="TctB"/>
    <property type="match status" value="1"/>
</dbReference>
<sequence>MSIYQRDIIGYAIILILSCSLYFWGIPAYSPEYPGYGVPASFMPDIAAVCMGGLSILGLVQTVKKRNKETKAGKINWIHLIKFFVPCLLLMPAMATIGYLISGMLFLSLIQFFCGQRNVLCLVLVSIVPVAVFYALMVYALGVPLP</sequence>
<name>A0ABY5Y2W3_9BACT</name>
<organism evidence="3 4">
    <name type="scientific">Taurinivorans muris</name>
    <dbReference type="NCBI Taxonomy" id="2787751"/>
    <lineage>
        <taxon>Bacteria</taxon>
        <taxon>Pseudomonadati</taxon>
        <taxon>Thermodesulfobacteriota</taxon>
        <taxon>Desulfovibrionia</taxon>
        <taxon>Desulfovibrionales</taxon>
        <taxon>Desulfovibrionaceae</taxon>
        <taxon>Taurinivorans</taxon>
    </lineage>
</organism>
<keyword evidence="1" id="KW-0812">Transmembrane</keyword>
<feature type="transmembrane region" description="Helical" evidence="1">
    <location>
        <begin position="46"/>
        <end position="63"/>
    </location>
</feature>
<evidence type="ECO:0000259" key="2">
    <source>
        <dbReference type="Pfam" id="PF07331"/>
    </source>
</evidence>
<dbReference type="RefSeq" id="WP_334315650.1">
    <property type="nucleotide sequence ID" value="NZ_CP065938.1"/>
</dbReference>
<protein>
    <submittedName>
        <fullName evidence="3">Tripartite tricarboxylate transporter TctB family protein</fullName>
    </submittedName>
</protein>
<reference evidence="3" key="1">
    <citation type="submission" date="2020-12" db="EMBL/GenBank/DDBJ databases">
        <title>Taurinivorans muris gen. nov., sp. nov., fundamental and realized metabolic niche of a ubiquitous sulfidogenic bacterium in the murine intestine.</title>
        <authorList>
            <person name="Ye H."/>
            <person name="Hanson B.T."/>
            <person name="Loy A."/>
        </authorList>
    </citation>
    <scope>NUCLEOTIDE SEQUENCE</scope>
    <source>
        <strain evidence="3">LT0009</strain>
    </source>
</reference>
<proteinExistence type="predicted"/>
<keyword evidence="1" id="KW-0472">Membrane</keyword>
<accession>A0ABY5Y2W3</accession>
<feature type="transmembrane region" description="Helical" evidence="1">
    <location>
        <begin position="7"/>
        <end position="26"/>
    </location>
</feature>
<evidence type="ECO:0000256" key="1">
    <source>
        <dbReference type="SAM" id="Phobius"/>
    </source>
</evidence>
<keyword evidence="1" id="KW-1133">Transmembrane helix</keyword>
<evidence type="ECO:0000313" key="3">
    <source>
        <dbReference type="EMBL" id="UWX06052.1"/>
    </source>
</evidence>
<dbReference type="Proteomes" id="UP001058120">
    <property type="component" value="Chromosome"/>
</dbReference>
<dbReference type="PROSITE" id="PS51257">
    <property type="entry name" value="PROKAR_LIPOPROTEIN"/>
    <property type="match status" value="1"/>
</dbReference>